<sequence>MRDNTSHLLASTVLMPAALQYLALGGVCLFLMEMHFIDSLCPEPTHSVNAFLDAHSIHFWCHRMRHIRQGAVFLQHAG</sequence>
<accession>A6J1L1</accession>
<dbReference type="EMBL" id="CH473973">
    <property type="protein sequence ID" value="EDM13800.1"/>
    <property type="molecule type" value="Genomic_DNA"/>
</dbReference>
<proteinExistence type="predicted"/>
<evidence type="ECO:0000313" key="2">
    <source>
        <dbReference type="Proteomes" id="UP000234681"/>
    </source>
</evidence>
<organism evidence="1 2">
    <name type="scientific">Rattus norvegicus</name>
    <name type="common">Rat</name>
    <dbReference type="NCBI Taxonomy" id="10116"/>
    <lineage>
        <taxon>Eukaryota</taxon>
        <taxon>Metazoa</taxon>
        <taxon>Chordata</taxon>
        <taxon>Craniata</taxon>
        <taxon>Vertebrata</taxon>
        <taxon>Euteleostomi</taxon>
        <taxon>Mammalia</taxon>
        <taxon>Eutheria</taxon>
        <taxon>Euarchontoglires</taxon>
        <taxon>Glires</taxon>
        <taxon>Rodentia</taxon>
        <taxon>Myomorpha</taxon>
        <taxon>Muroidea</taxon>
        <taxon>Muridae</taxon>
        <taxon>Murinae</taxon>
        <taxon>Rattus</taxon>
    </lineage>
</organism>
<dbReference type="AlphaFoldDB" id="A6J1L1"/>
<dbReference type="Proteomes" id="UP000234681">
    <property type="component" value="Chromosome 12"/>
</dbReference>
<gene>
    <name evidence="1" type="ORF">rCG_21680</name>
</gene>
<protein>
    <submittedName>
        <fullName evidence="1">RCG21680</fullName>
    </submittedName>
</protein>
<name>A6J1L1_RAT</name>
<evidence type="ECO:0000313" key="1">
    <source>
        <dbReference type="EMBL" id="EDM13800.1"/>
    </source>
</evidence>
<reference evidence="1 2" key="1">
    <citation type="submission" date="2005-07" db="EMBL/GenBank/DDBJ databases">
        <authorList>
            <person name="Mural R.J."/>
            <person name="Li P.W."/>
            <person name="Adams M.D."/>
            <person name="Amanatides P.G."/>
            <person name="Baden-Tillson H."/>
            <person name="Barnstead M."/>
            <person name="Chin S.H."/>
            <person name="Dew I."/>
            <person name="Evans C.A."/>
            <person name="Ferriera S."/>
            <person name="Flanigan M."/>
            <person name="Fosler C."/>
            <person name="Glodek A."/>
            <person name="Gu Z."/>
            <person name="Holt R.A."/>
            <person name="Jennings D."/>
            <person name="Kraft C.L."/>
            <person name="Lu F."/>
            <person name="Nguyen T."/>
            <person name="Nusskern D.R."/>
            <person name="Pfannkoch C.M."/>
            <person name="Sitter C."/>
            <person name="Sutton G.G."/>
            <person name="Venter J.C."/>
            <person name="Wang Z."/>
            <person name="Woodage T."/>
            <person name="Zheng X.H."/>
            <person name="Zhong F."/>
        </authorList>
    </citation>
    <scope>NUCLEOTIDE SEQUENCE [LARGE SCALE GENOMIC DNA]</scope>
    <source>
        <strain>BN</strain>
        <strain evidence="2">Sprague-Dawley</strain>
    </source>
</reference>